<dbReference type="PANTHER" id="PTHR23501">
    <property type="entry name" value="MAJOR FACILITATOR SUPERFAMILY"/>
    <property type="match status" value="1"/>
</dbReference>
<keyword evidence="10" id="KW-1185">Reference proteome</keyword>
<dbReference type="Gene3D" id="1.20.1250.20">
    <property type="entry name" value="MFS general substrate transporter like domains"/>
    <property type="match status" value="1"/>
</dbReference>
<dbReference type="RefSeq" id="WP_101594856.1">
    <property type="nucleotide sequence ID" value="NZ_CAUPFC010000002.1"/>
</dbReference>
<dbReference type="InterPro" id="IPR036259">
    <property type="entry name" value="MFS_trans_sf"/>
</dbReference>
<keyword evidence="4 6" id="KW-0472">Membrane</keyword>
<keyword evidence="3 6" id="KW-1133">Transmembrane helix</keyword>
<feature type="transmembrane region" description="Helical" evidence="6">
    <location>
        <begin position="47"/>
        <end position="66"/>
    </location>
</feature>
<evidence type="ECO:0000313" key="11">
    <source>
        <dbReference type="Proteomes" id="UP001288320"/>
    </source>
</evidence>
<evidence type="ECO:0000313" key="8">
    <source>
        <dbReference type="EMBL" id="MDY5140061.1"/>
    </source>
</evidence>
<reference evidence="8 10" key="1">
    <citation type="submission" date="2023-10" db="EMBL/GenBank/DDBJ databases">
        <title>Whole Genome based description of the genera Actinobaculum and Actinotignum reveals a complex phylogenetic relationship within the species included in the genus Actinotignum.</title>
        <authorList>
            <person name="Jensen C.S."/>
            <person name="Dargis R."/>
            <person name="Kemp M."/>
            <person name="Christensen J.J."/>
        </authorList>
    </citation>
    <scope>NUCLEOTIDE SEQUENCE</scope>
    <source>
        <strain evidence="9 10">SLA_B089</strain>
        <strain evidence="8">SLA_B245</strain>
    </source>
</reference>
<feature type="domain" description="Major facilitator superfamily (MFS) profile" evidence="7">
    <location>
        <begin position="11"/>
        <end position="448"/>
    </location>
</feature>
<dbReference type="InterPro" id="IPR020846">
    <property type="entry name" value="MFS_dom"/>
</dbReference>
<feature type="transmembrane region" description="Helical" evidence="6">
    <location>
        <begin position="296"/>
        <end position="314"/>
    </location>
</feature>
<evidence type="ECO:0000256" key="3">
    <source>
        <dbReference type="ARBA" id="ARBA00022989"/>
    </source>
</evidence>
<feature type="transmembrane region" description="Helical" evidence="6">
    <location>
        <begin position="326"/>
        <end position="349"/>
    </location>
</feature>
<organism evidence="8 11">
    <name type="scientific">Actinotignum timonense</name>
    <dbReference type="NCBI Taxonomy" id="1870995"/>
    <lineage>
        <taxon>Bacteria</taxon>
        <taxon>Bacillati</taxon>
        <taxon>Actinomycetota</taxon>
        <taxon>Actinomycetes</taxon>
        <taxon>Actinomycetales</taxon>
        <taxon>Actinomycetaceae</taxon>
        <taxon>Actinotignum</taxon>
    </lineage>
</organism>
<comment type="caution">
    <text evidence="8">The sequence shown here is derived from an EMBL/GenBank/DDBJ whole genome shotgun (WGS) entry which is preliminary data.</text>
</comment>
<dbReference type="Gene3D" id="1.20.1720.10">
    <property type="entry name" value="Multidrug resistance protein D"/>
    <property type="match status" value="1"/>
</dbReference>
<dbReference type="GO" id="GO:0022857">
    <property type="term" value="F:transmembrane transporter activity"/>
    <property type="evidence" value="ECO:0007669"/>
    <property type="project" value="InterPro"/>
</dbReference>
<feature type="transmembrane region" description="Helical" evidence="6">
    <location>
        <begin position="205"/>
        <end position="224"/>
    </location>
</feature>
<dbReference type="PROSITE" id="PS50850">
    <property type="entry name" value="MFS"/>
    <property type="match status" value="1"/>
</dbReference>
<dbReference type="AlphaFoldDB" id="A0AAW9HHZ1"/>
<dbReference type="SUPFAM" id="SSF103473">
    <property type="entry name" value="MFS general substrate transporter"/>
    <property type="match status" value="1"/>
</dbReference>
<dbReference type="GeneID" id="92814127"/>
<protein>
    <submittedName>
        <fullName evidence="8">MFS transporter</fullName>
    </submittedName>
</protein>
<evidence type="ECO:0000256" key="2">
    <source>
        <dbReference type="ARBA" id="ARBA00022692"/>
    </source>
</evidence>
<gene>
    <name evidence="8" type="ORF">R6G74_01850</name>
    <name evidence="9" type="ORF">R6P33_00200</name>
</gene>
<evidence type="ECO:0000256" key="1">
    <source>
        <dbReference type="ARBA" id="ARBA00004651"/>
    </source>
</evidence>
<dbReference type="InterPro" id="IPR011701">
    <property type="entry name" value="MFS"/>
</dbReference>
<keyword evidence="2 6" id="KW-0812">Transmembrane</keyword>
<feature type="transmembrane region" description="Helical" evidence="6">
    <location>
        <begin position="12"/>
        <end position="35"/>
    </location>
</feature>
<dbReference type="Proteomes" id="UP001284901">
    <property type="component" value="Unassembled WGS sequence"/>
</dbReference>
<evidence type="ECO:0000256" key="4">
    <source>
        <dbReference type="ARBA" id="ARBA00023136"/>
    </source>
</evidence>
<dbReference type="PANTHER" id="PTHR23501:SF154">
    <property type="entry name" value="MULTIDRUG-EFFLUX TRANSPORTER RV1634-RELATED"/>
    <property type="match status" value="1"/>
</dbReference>
<comment type="subcellular location">
    <subcellularLocation>
        <location evidence="1">Cell membrane</location>
        <topology evidence="1">Multi-pass membrane protein</topology>
    </subcellularLocation>
</comment>
<accession>A0AAW9HHZ1</accession>
<evidence type="ECO:0000259" key="7">
    <source>
        <dbReference type="PROSITE" id="PS50850"/>
    </source>
</evidence>
<evidence type="ECO:0000256" key="5">
    <source>
        <dbReference type="SAM" id="MobiDB-lite"/>
    </source>
</evidence>
<proteinExistence type="predicted"/>
<feature type="transmembrane region" description="Helical" evidence="6">
    <location>
        <begin position="391"/>
        <end position="414"/>
    </location>
</feature>
<dbReference type="Pfam" id="PF07690">
    <property type="entry name" value="MFS_1"/>
    <property type="match status" value="1"/>
</dbReference>
<feature type="transmembrane region" description="Helical" evidence="6">
    <location>
        <begin position="230"/>
        <end position="250"/>
    </location>
</feature>
<dbReference type="EMBL" id="JAWNFV010000002">
    <property type="protein sequence ID" value="MDY5140061.1"/>
    <property type="molecule type" value="Genomic_DNA"/>
</dbReference>
<feature type="transmembrane region" description="Helical" evidence="6">
    <location>
        <begin position="103"/>
        <end position="124"/>
    </location>
</feature>
<evidence type="ECO:0000313" key="10">
    <source>
        <dbReference type="Proteomes" id="UP001284901"/>
    </source>
</evidence>
<evidence type="ECO:0000313" key="9">
    <source>
        <dbReference type="EMBL" id="MDY5145444.1"/>
    </source>
</evidence>
<evidence type="ECO:0000256" key="6">
    <source>
        <dbReference type="SAM" id="Phobius"/>
    </source>
</evidence>
<feature type="transmembrane region" description="Helical" evidence="6">
    <location>
        <begin position="136"/>
        <end position="158"/>
    </location>
</feature>
<name>A0AAW9HHZ1_9ACTO</name>
<feature type="transmembrane region" description="Helical" evidence="6">
    <location>
        <begin position="164"/>
        <end position="184"/>
    </location>
</feature>
<dbReference type="EMBL" id="JAWNFY010000001">
    <property type="protein sequence ID" value="MDY5145444.1"/>
    <property type="molecule type" value="Genomic_DNA"/>
</dbReference>
<feature type="transmembrane region" description="Helical" evidence="6">
    <location>
        <begin position="78"/>
        <end position="97"/>
    </location>
</feature>
<sequence length="488" mass="50797">MSRYLSPERERLFRIFSVGFISLVAFESMAVTTAMPTVARAFDGQNLYALALGVVLAAQLMTTALAGEWSDSKGPHSCLYTGVVLLTVGLTICTVSPSMEIFVAGRAIQGLGGGLIIVPFYTIVGNSVQPRRRPGFFTAFAAAWVLPSLFGPLLAGIIVEAMSWRWIFGFVPATILLIGPFFFIGMNKIPDIDRVKKPMNIRTMVIPAFGTGALVACLQIMSGATEHSAHTFAIIGVCGFALLFCARPLFPRGTFRGVRGLPATIATRVLLGTFTAIEMFLPLLLQDVHGWSPVEAGLILSVGSITWAVGSYFSGRITNAALRLRLPLWGSIGDAIGLALVLAGSHHALPGSLVIIGWAIAGIGCGFAFPALSVHALACTSQEGQGRTSSALQVADSMGTSLVAAIIGIIYSVLTPPQDIALMAGIAVSIALTIAGAVVASRIVPPAGSEAAENLAESQRLSGVGPGGEKLSGSDMLSEDSSAGPGAH</sequence>
<dbReference type="Proteomes" id="UP001288320">
    <property type="component" value="Unassembled WGS sequence"/>
</dbReference>
<dbReference type="GO" id="GO:0005886">
    <property type="term" value="C:plasma membrane"/>
    <property type="evidence" value="ECO:0007669"/>
    <property type="project" value="UniProtKB-SubCell"/>
</dbReference>
<feature type="transmembrane region" description="Helical" evidence="6">
    <location>
        <begin position="420"/>
        <end position="440"/>
    </location>
</feature>
<feature type="transmembrane region" description="Helical" evidence="6">
    <location>
        <begin position="355"/>
        <end position="379"/>
    </location>
</feature>
<feature type="region of interest" description="Disordered" evidence="5">
    <location>
        <begin position="454"/>
        <end position="488"/>
    </location>
</feature>
<feature type="transmembrane region" description="Helical" evidence="6">
    <location>
        <begin position="262"/>
        <end position="284"/>
    </location>
</feature>